<evidence type="ECO:0000313" key="2">
    <source>
        <dbReference type="Proteomes" id="UP000593758"/>
    </source>
</evidence>
<dbReference type="KEGG" id="halt:IM660_08710"/>
<gene>
    <name evidence="1" type="ORF">IM660_08710</name>
</gene>
<reference evidence="1 2" key="1">
    <citation type="submission" date="2020-10" db="EMBL/GenBank/DDBJ databases">
        <title>Haloactinobacterium sp. RN3S43, a bacterium isolated from saline soil.</title>
        <authorList>
            <person name="Sun J.-Q."/>
        </authorList>
    </citation>
    <scope>NUCLEOTIDE SEQUENCE [LARGE SCALE GENOMIC DNA]</scope>
    <source>
        <strain evidence="1 2">RN3S43</strain>
    </source>
</reference>
<evidence type="ECO:0000313" key="1">
    <source>
        <dbReference type="EMBL" id="QOR72291.1"/>
    </source>
</evidence>
<organism evidence="1 2">
    <name type="scientific">Ruania alkalisoli</name>
    <dbReference type="NCBI Taxonomy" id="2779775"/>
    <lineage>
        <taxon>Bacteria</taxon>
        <taxon>Bacillati</taxon>
        <taxon>Actinomycetota</taxon>
        <taxon>Actinomycetes</taxon>
        <taxon>Micrococcales</taxon>
        <taxon>Ruaniaceae</taxon>
        <taxon>Ruania</taxon>
    </lineage>
</organism>
<keyword evidence="2" id="KW-1185">Reference proteome</keyword>
<dbReference type="RefSeq" id="WP_193498931.1">
    <property type="nucleotide sequence ID" value="NZ_CP063169.1"/>
</dbReference>
<accession>A0A7M1SXP8</accession>
<name>A0A7M1SXP8_9MICO</name>
<dbReference type="Proteomes" id="UP000593758">
    <property type="component" value="Chromosome"/>
</dbReference>
<proteinExistence type="predicted"/>
<sequence length="320" mass="33530">MPAPSSQSGVFVGAYASSPTTQSWDPHLERAYLSRIAEIPGVRGLEVPWITSLHAHDQSWYARQLPAGWEMVITQIGGVVHRLADDPAYGLASADPGGRARAVADVASIRDDVARLHDALGRQVVIAIELHSAPASTAAHGTTAALTESLREIAAWDFGGTQILIEHCDERQPERPTAKGFLSVAEELQAITDAATGAGMVVNWGRSAIELGDPDLVPEHVRAIREAGVLAGVVLSGVADVATDYGPAWADAHPSFAPGRAGIGADGSLLTDARAAATLAAAGPHVWCGLKIGCRPRNAPLEQRVSLIRSGVERVLAART</sequence>
<dbReference type="AlphaFoldDB" id="A0A7M1SXP8"/>
<protein>
    <submittedName>
        <fullName evidence="1">DUF4862 family protein</fullName>
    </submittedName>
</protein>
<dbReference type="Pfam" id="PF16154">
    <property type="entry name" value="DUF4862"/>
    <property type="match status" value="1"/>
</dbReference>
<dbReference type="EMBL" id="CP063169">
    <property type="protein sequence ID" value="QOR72291.1"/>
    <property type="molecule type" value="Genomic_DNA"/>
</dbReference>
<dbReference type="InterPro" id="IPR032344">
    <property type="entry name" value="DUF4862"/>
</dbReference>